<dbReference type="FunFam" id="2.30.30.40:FF:000055">
    <property type="entry name" value="rho GTPase-activating protein 26 isoform X1"/>
    <property type="match status" value="1"/>
</dbReference>
<feature type="domain" description="SH3" evidence="4">
    <location>
        <begin position="37"/>
        <end position="97"/>
    </location>
</feature>
<keyword evidence="1 2" id="KW-0728">SH3 domain</keyword>
<gene>
    <name evidence="5" type="ORF">PHYPO_G00174850</name>
</gene>
<name>A0A5N5PPA4_PANHP</name>
<dbReference type="InterPro" id="IPR047234">
    <property type="entry name" value="GRAF_fam"/>
</dbReference>
<reference evidence="5 6" key="1">
    <citation type="submission" date="2019-06" db="EMBL/GenBank/DDBJ databases">
        <title>A chromosome-scale genome assembly of the striped catfish, Pangasianodon hypophthalmus.</title>
        <authorList>
            <person name="Wen M."/>
            <person name="Zahm M."/>
            <person name="Roques C."/>
            <person name="Cabau C."/>
            <person name="Klopp C."/>
            <person name="Donnadieu C."/>
            <person name="Jouanno E."/>
            <person name="Avarre J.-C."/>
            <person name="Campet M."/>
            <person name="Ha T.T.T."/>
            <person name="Dugue R."/>
            <person name="Lampietro C."/>
            <person name="Louis A."/>
            <person name="Herpin A."/>
            <person name="Echchiki A."/>
            <person name="Berthelot C."/>
            <person name="Parey E."/>
            <person name="Roest-Crollius H."/>
            <person name="Braasch I."/>
            <person name="Postlethwait J."/>
            <person name="Bobe J."/>
            <person name="Montfort J."/>
            <person name="Bouchez O."/>
            <person name="Begum T."/>
            <person name="Schartl M."/>
            <person name="Guiguen Y."/>
        </authorList>
    </citation>
    <scope>NUCLEOTIDE SEQUENCE [LARGE SCALE GENOMIC DNA]</scope>
    <source>
        <strain evidence="5 6">Indonesia</strain>
        <tissue evidence="5">Blood</tissue>
    </source>
</reference>
<evidence type="ECO:0000256" key="2">
    <source>
        <dbReference type="PROSITE-ProRule" id="PRU00192"/>
    </source>
</evidence>
<organism evidence="5 6">
    <name type="scientific">Pangasianodon hypophthalmus</name>
    <name type="common">Striped catfish</name>
    <name type="synonym">Helicophagus hypophthalmus</name>
    <dbReference type="NCBI Taxonomy" id="310915"/>
    <lineage>
        <taxon>Eukaryota</taxon>
        <taxon>Metazoa</taxon>
        <taxon>Chordata</taxon>
        <taxon>Craniata</taxon>
        <taxon>Vertebrata</taxon>
        <taxon>Euteleostomi</taxon>
        <taxon>Actinopterygii</taxon>
        <taxon>Neopterygii</taxon>
        <taxon>Teleostei</taxon>
        <taxon>Ostariophysi</taxon>
        <taxon>Siluriformes</taxon>
        <taxon>Pangasiidae</taxon>
        <taxon>Pangasianodon</taxon>
    </lineage>
</organism>
<dbReference type="GO" id="GO:0005096">
    <property type="term" value="F:GTPase activator activity"/>
    <property type="evidence" value="ECO:0007669"/>
    <property type="project" value="InterPro"/>
</dbReference>
<accession>A0A5N5PPA4</accession>
<keyword evidence="6" id="KW-1185">Reference proteome</keyword>
<dbReference type="InterPro" id="IPR001452">
    <property type="entry name" value="SH3_domain"/>
</dbReference>
<evidence type="ECO:0000313" key="6">
    <source>
        <dbReference type="Proteomes" id="UP000327468"/>
    </source>
</evidence>
<evidence type="ECO:0000313" key="5">
    <source>
        <dbReference type="EMBL" id="KAB5581370.1"/>
    </source>
</evidence>
<dbReference type="SUPFAM" id="SSF50044">
    <property type="entry name" value="SH3-domain"/>
    <property type="match status" value="1"/>
</dbReference>
<dbReference type="EMBL" id="VFJC01000004">
    <property type="protein sequence ID" value="KAB5581370.1"/>
    <property type="molecule type" value="Genomic_DNA"/>
</dbReference>
<dbReference type="InterPro" id="IPR036028">
    <property type="entry name" value="SH3-like_dom_sf"/>
</dbReference>
<feature type="region of interest" description="Disordered" evidence="3">
    <location>
        <begin position="1"/>
        <end position="33"/>
    </location>
</feature>
<dbReference type="PROSITE" id="PS50002">
    <property type="entry name" value="SH3"/>
    <property type="match status" value="1"/>
</dbReference>
<dbReference type="PANTHER" id="PTHR12552">
    <property type="entry name" value="OLIGOPHRENIN 1"/>
    <property type="match status" value="1"/>
</dbReference>
<feature type="compositionally biased region" description="Polar residues" evidence="3">
    <location>
        <begin position="1"/>
        <end position="18"/>
    </location>
</feature>
<dbReference type="PRINTS" id="PR00452">
    <property type="entry name" value="SH3DOMAIN"/>
</dbReference>
<dbReference type="Pfam" id="PF14604">
    <property type="entry name" value="SH3_9"/>
    <property type="match status" value="1"/>
</dbReference>
<dbReference type="PANTHER" id="PTHR12552:SF5">
    <property type="entry name" value="RHO GTPASE-ACTIVATING PROTEIN 10"/>
    <property type="match status" value="1"/>
</dbReference>
<dbReference type="Gene3D" id="2.30.30.40">
    <property type="entry name" value="SH3 Domains"/>
    <property type="match status" value="1"/>
</dbReference>
<comment type="caution">
    <text evidence="5">The sequence shown here is derived from an EMBL/GenBank/DDBJ whole genome shotgun (WGS) entry which is preliminary data.</text>
</comment>
<dbReference type="SMART" id="SM00326">
    <property type="entry name" value="SH3"/>
    <property type="match status" value="1"/>
</dbReference>
<dbReference type="Proteomes" id="UP000327468">
    <property type="component" value="Chromosome 3"/>
</dbReference>
<evidence type="ECO:0000256" key="3">
    <source>
        <dbReference type="SAM" id="MobiDB-lite"/>
    </source>
</evidence>
<protein>
    <recommendedName>
        <fullName evidence="4">SH3 domain-containing protein</fullName>
    </recommendedName>
</protein>
<sequence>MASWMNSTPTCLTPQTKAADTEAAATGGQTDKSAESVTLMKAKAVYPCEAEHDSELSFQVGAIFHAVTPSREPGWLEGELEGKRGLIPQNYVEILQQMD</sequence>
<proteinExistence type="predicted"/>
<evidence type="ECO:0000259" key="4">
    <source>
        <dbReference type="PROSITE" id="PS50002"/>
    </source>
</evidence>
<evidence type="ECO:0000256" key="1">
    <source>
        <dbReference type="ARBA" id="ARBA00022443"/>
    </source>
</evidence>
<dbReference type="AlphaFoldDB" id="A0A5N5PPA4"/>